<accession>A0A1R3G4N9</accession>
<dbReference type="AlphaFoldDB" id="A0A1R3G4N9"/>
<dbReference type="OMA" id="MELWCFM"/>
<reference evidence="1 2" key="1">
    <citation type="submission" date="2013-09" db="EMBL/GenBank/DDBJ databases">
        <title>Corchorus capsularis genome sequencing.</title>
        <authorList>
            <person name="Alam M."/>
            <person name="Haque M.S."/>
            <person name="Islam M.S."/>
            <person name="Emdad E.M."/>
            <person name="Islam M.M."/>
            <person name="Ahmed B."/>
            <person name="Halim A."/>
            <person name="Hossen Q.M.M."/>
            <person name="Hossain M.Z."/>
            <person name="Ahmed R."/>
            <person name="Khan M.M."/>
            <person name="Islam R."/>
            <person name="Rashid M.M."/>
            <person name="Khan S.A."/>
            <person name="Rahman M.S."/>
            <person name="Alam M."/>
        </authorList>
    </citation>
    <scope>NUCLEOTIDE SEQUENCE [LARGE SCALE GENOMIC DNA]</scope>
    <source>
        <strain evidence="2">cv. CVL-1</strain>
        <tissue evidence="1">Whole seedling</tissue>
    </source>
</reference>
<dbReference type="PANTHER" id="PTHR36702">
    <property type="entry name" value="HOLLIDAY JUNCTION RESOLVASE"/>
    <property type="match status" value="1"/>
</dbReference>
<dbReference type="OrthoDB" id="1925340at2759"/>
<proteinExistence type="predicted"/>
<sequence length="969" mass="107975">MEGGSSSSELRKLVEAIKISEVVEGRAELIAKLADLQLSEQSDVKSLVESLIFLLLGTKVSIWCGKHLKMTVMSTEESPEDEHSSRFYQLLLDFLNFSAASFSTMTKYSVLVDDASLVVVEKFIQEQLNLAKDAISEIKIMDSIGAEVLKAALTVIDAVQRLCKEYLQVTDWECSGAELENNQGDMNSEQACFKNHITNITTVTIEKLFQLGILAANGGGSLVTLLNVSWKGVVSLLQLAKGKLMVHVKVADIIVTLLSLVNGSLKCAAEAWSSLKDTVSVIEARRIFLPIKFYLINAVKISLLYPSQAYMVYRDLTHCVLMISTFKLSLIHEMSMKNVSEVMTELLEKTSLDLLSSVLNSADVKQEFKYELLDWLFSDNFWSDDFNENPVDKCRTNSMDEILSASCEATPSSRAFILGRVALFSSFLRYSFDLEEQIKLGIARKLGWFMNIIIDEEVYSLILASQIPVLLVSGKTVELTWEPVFSSLLHALKTFMVVVSSTLAWEELKSFLVNNFLHPHFLCSEITMELWCFLVRHAEIELVIGIIDELCALMNLVASLESVFVPDSSLRKIARAVCMFLTFSTSSVVDHVYSSVMADERSQLSPVIYSALLLEGFPLTSLSQNMRSIAKEKIVTDYFGSIDSFDDKSLIVSSSEVGVPVLVLSASLQSLQVNISDIDAKTLKFLVAIVCGYRNSTDKLHKEVFCKLLSQTLGIISNLSHLYSSDEIEKVILELHDLFVSGPAASDSLLYQCKPALALFMAGLSNVSMMESDNCAKSSAVWGLYHMLLREQHWAFIHLSIKAFGYFAARTSCNQLWKFVPQDAALSYDLESGNDVNEERFMLEFKAFLEKEVALPAVTYSADQQGPLLEEGLVLKQKVRKISDINLEAASCDRMEIDDENQSKKRRKLPDGINKGVELLQNGLKVIGDSLTQWHPNQIESAELHDKFLTHFSSLENVIAHLVGLSGSV</sequence>
<dbReference type="GO" id="GO:0045128">
    <property type="term" value="P:negative regulation of reciprocal meiotic recombination"/>
    <property type="evidence" value="ECO:0007669"/>
    <property type="project" value="EnsemblPlants"/>
</dbReference>
<organism evidence="1 2">
    <name type="scientific">Corchorus capsularis</name>
    <name type="common">Jute</name>
    <dbReference type="NCBI Taxonomy" id="210143"/>
    <lineage>
        <taxon>Eukaryota</taxon>
        <taxon>Viridiplantae</taxon>
        <taxon>Streptophyta</taxon>
        <taxon>Embryophyta</taxon>
        <taxon>Tracheophyta</taxon>
        <taxon>Spermatophyta</taxon>
        <taxon>Magnoliopsida</taxon>
        <taxon>eudicotyledons</taxon>
        <taxon>Gunneridae</taxon>
        <taxon>Pentapetalae</taxon>
        <taxon>rosids</taxon>
        <taxon>malvids</taxon>
        <taxon>Malvales</taxon>
        <taxon>Malvaceae</taxon>
        <taxon>Grewioideae</taxon>
        <taxon>Apeibeae</taxon>
        <taxon>Corchorus</taxon>
    </lineage>
</organism>
<name>A0A1R3G4N9_COCAP</name>
<comment type="caution">
    <text evidence="1">The sequence shown here is derived from an EMBL/GenBank/DDBJ whole genome shotgun (WGS) entry which is preliminary data.</text>
</comment>
<dbReference type="Gramene" id="OMO53017">
    <property type="protein sequence ID" value="OMO53017"/>
    <property type="gene ID" value="CCACVL1_28944"/>
</dbReference>
<dbReference type="EMBL" id="AWWV01015340">
    <property type="protein sequence ID" value="OMO53017.1"/>
    <property type="molecule type" value="Genomic_DNA"/>
</dbReference>
<evidence type="ECO:0000313" key="1">
    <source>
        <dbReference type="EMBL" id="OMO53017.1"/>
    </source>
</evidence>
<dbReference type="Proteomes" id="UP000188268">
    <property type="component" value="Unassembled WGS sequence"/>
</dbReference>
<gene>
    <name evidence="1" type="ORF">CCACVL1_28944</name>
</gene>
<dbReference type="InterPro" id="IPR027902">
    <property type="entry name" value="DUF4487"/>
</dbReference>
<dbReference type="Pfam" id="PF14868">
    <property type="entry name" value="DUF4487"/>
    <property type="match status" value="1"/>
</dbReference>
<dbReference type="STRING" id="210143.A0A1R3G4N9"/>
<protein>
    <submittedName>
        <fullName evidence="1">Uncharacterized protein</fullName>
    </submittedName>
</protein>
<dbReference type="PANTHER" id="PTHR36702:SF1">
    <property type="entry name" value="HOLLIDAY JUNCTION RESOLVASE"/>
    <property type="match status" value="1"/>
</dbReference>
<keyword evidence="2" id="KW-1185">Reference proteome</keyword>
<evidence type="ECO:0000313" key="2">
    <source>
        <dbReference type="Proteomes" id="UP000188268"/>
    </source>
</evidence>